<dbReference type="EMBL" id="JBHTJZ010000009">
    <property type="protein sequence ID" value="MFD0959404.1"/>
    <property type="molecule type" value="Genomic_DNA"/>
</dbReference>
<keyword evidence="3" id="KW-1185">Reference proteome</keyword>
<dbReference type="RefSeq" id="WP_377563516.1">
    <property type="nucleotide sequence ID" value="NZ_JBHTJZ010000009.1"/>
</dbReference>
<protein>
    <submittedName>
        <fullName evidence="2">Glycosyltransferase</fullName>
        <ecNumber evidence="2">2.4.-.-</ecNumber>
    </submittedName>
</protein>
<gene>
    <name evidence="2" type="ORF">ACFQ2I_08370</name>
</gene>
<dbReference type="GO" id="GO:0016757">
    <property type="term" value="F:glycosyltransferase activity"/>
    <property type="evidence" value="ECO:0007669"/>
    <property type="project" value="UniProtKB-KW"/>
</dbReference>
<evidence type="ECO:0000259" key="1">
    <source>
        <dbReference type="Pfam" id="PF00535"/>
    </source>
</evidence>
<feature type="domain" description="Glycosyltransferase 2-like" evidence="1">
    <location>
        <begin position="5"/>
        <end position="119"/>
    </location>
</feature>
<proteinExistence type="predicted"/>
<keyword evidence="2" id="KW-0808">Transferase</keyword>
<sequence length="363" mass="42584">MMSISLCMIVRNEEDSLGRCLDSVKDIVDEIVVVDTGSTDRTKEIASSFGAVIYDFQWIDDFGAARNYCFQQATCSFILWLDADDVIEAGDRHRLKELKQKEDFPYDSVTMKYHLTFDEEGNPLFSLRRNRLVRRSCGFRWHGPVHEYLAVSGRVYHSDVAVTHRKERRHTDRNLNIYLKRLEKGEKFSPRDQYYFANELRDNSRLEEAIAAYELFLEGGRGWVEDEINACLKLANCYERLNKRDKQMAALLRTLTYDKPRAEFCYEMGCCFVEQERFEQAIYWFLQAVQAERPHDMMGFSDLATSTWLPHLQLTVCYDRIGNRAKALEHHERAKSFNSKHPSILYNERYFYGDNPSMSVIPI</sequence>
<dbReference type="SMART" id="SM00028">
    <property type="entry name" value="TPR"/>
    <property type="match status" value="3"/>
</dbReference>
<comment type="caution">
    <text evidence="2">The sequence shown here is derived from an EMBL/GenBank/DDBJ whole genome shotgun (WGS) entry which is preliminary data.</text>
</comment>
<keyword evidence="2" id="KW-0328">Glycosyltransferase</keyword>
<evidence type="ECO:0000313" key="3">
    <source>
        <dbReference type="Proteomes" id="UP001596989"/>
    </source>
</evidence>
<dbReference type="PANTHER" id="PTHR43630">
    <property type="entry name" value="POLY-BETA-1,6-N-ACETYL-D-GLUCOSAMINE SYNTHASE"/>
    <property type="match status" value="1"/>
</dbReference>
<dbReference type="SUPFAM" id="SSF48452">
    <property type="entry name" value="TPR-like"/>
    <property type="match status" value="1"/>
</dbReference>
<dbReference type="InterPro" id="IPR029044">
    <property type="entry name" value="Nucleotide-diphossugar_trans"/>
</dbReference>
<dbReference type="Gene3D" id="3.90.550.10">
    <property type="entry name" value="Spore Coat Polysaccharide Biosynthesis Protein SpsA, Chain A"/>
    <property type="match status" value="1"/>
</dbReference>
<dbReference type="SUPFAM" id="SSF53448">
    <property type="entry name" value="Nucleotide-diphospho-sugar transferases"/>
    <property type="match status" value="1"/>
</dbReference>
<dbReference type="Pfam" id="PF13181">
    <property type="entry name" value="TPR_8"/>
    <property type="match status" value="1"/>
</dbReference>
<dbReference type="InterPro" id="IPR001173">
    <property type="entry name" value="Glyco_trans_2-like"/>
</dbReference>
<name>A0ABW3HPM4_9BACL</name>
<dbReference type="Pfam" id="PF00535">
    <property type="entry name" value="Glycos_transf_2"/>
    <property type="match status" value="1"/>
</dbReference>
<dbReference type="InterPro" id="IPR019734">
    <property type="entry name" value="TPR_rpt"/>
</dbReference>
<organism evidence="2 3">
    <name type="scientific">Paenibacillus chungangensis</name>
    <dbReference type="NCBI Taxonomy" id="696535"/>
    <lineage>
        <taxon>Bacteria</taxon>
        <taxon>Bacillati</taxon>
        <taxon>Bacillota</taxon>
        <taxon>Bacilli</taxon>
        <taxon>Bacillales</taxon>
        <taxon>Paenibacillaceae</taxon>
        <taxon>Paenibacillus</taxon>
    </lineage>
</organism>
<dbReference type="PANTHER" id="PTHR43630:SF2">
    <property type="entry name" value="GLYCOSYLTRANSFERASE"/>
    <property type="match status" value="1"/>
</dbReference>
<dbReference type="CDD" id="cd02511">
    <property type="entry name" value="Beta4Glucosyltransferase"/>
    <property type="match status" value="1"/>
</dbReference>
<reference evidence="3" key="1">
    <citation type="journal article" date="2019" name="Int. J. Syst. Evol. Microbiol.">
        <title>The Global Catalogue of Microorganisms (GCM) 10K type strain sequencing project: providing services to taxonomists for standard genome sequencing and annotation.</title>
        <authorList>
            <consortium name="The Broad Institute Genomics Platform"/>
            <consortium name="The Broad Institute Genome Sequencing Center for Infectious Disease"/>
            <person name="Wu L."/>
            <person name="Ma J."/>
        </authorList>
    </citation>
    <scope>NUCLEOTIDE SEQUENCE [LARGE SCALE GENOMIC DNA]</scope>
    <source>
        <strain evidence="3">CCUG 59129</strain>
    </source>
</reference>
<dbReference type="InterPro" id="IPR011990">
    <property type="entry name" value="TPR-like_helical_dom_sf"/>
</dbReference>
<evidence type="ECO:0000313" key="2">
    <source>
        <dbReference type="EMBL" id="MFD0959404.1"/>
    </source>
</evidence>
<dbReference type="Gene3D" id="1.25.40.10">
    <property type="entry name" value="Tetratricopeptide repeat domain"/>
    <property type="match status" value="1"/>
</dbReference>
<accession>A0ABW3HPM4</accession>
<dbReference type="EC" id="2.4.-.-" evidence="2"/>
<dbReference type="Proteomes" id="UP001596989">
    <property type="component" value="Unassembled WGS sequence"/>
</dbReference>